<dbReference type="InterPro" id="IPR001878">
    <property type="entry name" value="Znf_CCHC"/>
</dbReference>
<dbReference type="Proteomes" id="UP001460270">
    <property type="component" value="Unassembled WGS sequence"/>
</dbReference>
<organism evidence="2 3">
    <name type="scientific">Mugilogobius chulae</name>
    <name type="common">yellowstripe goby</name>
    <dbReference type="NCBI Taxonomy" id="88201"/>
    <lineage>
        <taxon>Eukaryota</taxon>
        <taxon>Metazoa</taxon>
        <taxon>Chordata</taxon>
        <taxon>Craniata</taxon>
        <taxon>Vertebrata</taxon>
        <taxon>Euteleostomi</taxon>
        <taxon>Actinopterygii</taxon>
        <taxon>Neopterygii</taxon>
        <taxon>Teleostei</taxon>
        <taxon>Neoteleostei</taxon>
        <taxon>Acanthomorphata</taxon>
        <taxon>Gobiaria</taxon>
        <taxon>Gobiiformes</taxon>
        <taxon>Gobioidei</taxon>
        <taxon>Gobiidae</taxon>
        <taxon>Gobionellinae</taxon>
        <taxon>Mugilogobius</taxon>
    </lineage>
</organism>
<dbReference type="Pfam" id="PF02023">
    <property type="entry name" value="SCAN"/>
    <property type="match status" value="1"/>
</dbReference>
<feature type="domain" description="SCAN box" evidence="1">
    <location>
        <begin position="211"/>
        <end position="290"/>
    </location>
</feature>
<dbReference type="PANTHER" id="PTHR46888:SF13">
    <property type="entry name" value="RIBONUCLEASE H"/>
    <property type="match status" value="1"/>
</dbReference>
<sequence length="395" mass="44618">MRNSHREVSEELGQIASHYKIDFDEEMLKDDLKAFVILTLFERGVLAKETAGAAAEQLVVRSRSPVKHESLPFEQQERLLQMQLEEMKLQIEDRKLQIELEQTKLKVLERGGSAQVEGSVSSMRETTEAVANLHLVPKFNERDPDTFFTLFERVAAVMAWSDADRILLLQCVLTGKAQEAYSAICAQDNLSYECVKSTVLKAYQLTAEAYRQRFRQWIKAERQTHVEFVSDLTTHFKRWCMAAGVTTFDQLSELIILEQFKNVLTGRVVTYLNEREPDSVVKAAQLADDFVLTHRMFNSSVRPVSGEGLAEARAEVMRLDAARGSSRRSGNSDVCHNCRGVGHWKNACPLLDNARMSPALLCAEVSMERSNCSGFEPFITSAFVSLEDGAQRLKV</sequence>
<dbReference type="Gene3D" id="4.10.60.10">
    <property type="entry name" value="Zinc finger, CCHC-type"/>
    <property type="match status" value="1"/>
</dbReference>
<dbReference type="GO" id="GO:0003676">
    <property type="term" value="F:nucleic acid binding"/>
    <property type="evidence" value="ECO:0007669"/>
    <property type="project" value="InterPro"/>
</dbReference>
<comment type="caution">
    <text evidence="2">The sequence shown here is derived from an EMBL/GenBank/DDBJ whole genome shotgun (WGS) entry which is preliminary data.</text>
</comment>
<evidence type="ECO:0000313" key="2">
    <source>
        <dbReference type="EMBL" id="KAK7884324.1"/>
    </source>
</evidence>
<dbReference type="PROSITE" id="PS50804">
    <property type="entry name" value="SCAN_BOX"/>
    <property type="match status" value="1"/>
</dbReference>
<protein>
    <recommendedName>
        <fullName evidence="1">SCAN box domain-containing protein</fullName>
    </recommendedName>
</protein>
<proteinExistence type="predicted"/>
<dbReference type="InterPro" id="IPR038269">
    <property type="entry name" value="SCAN_sf"/>
</dbReference>
<evidence type="ECO:0000259" key="1">
    <source>
        <dbReference type="PROSITE" id="PS50804"/>
    </source>
</evidence>
<evidence type="ECO:0000313" key="3">
    <source>
        <dbReference type="Proteomes" id="UP001460270"/>
    </source>
</evidence>
<gene>
    <name evidence="2" type="ORF">WMY93_027447</name>
</gene>
<name>A0AAW0MZQ6_9GOBI</name>
<dbReference type="SUPFAM" id="SSF57756">
    <property type="entry name" value="Retrovirus zinc finger-like domains"/>
    <property type="match status" value="1"/>
</dbReference>
<dbReference type="PANTHER" id="PTHR46888">
    <property type="entry name" value="ZINC KNUCKLE DOMAINCONTAINING PROTEIN-RELATED"/>
    <property type="match status" value="1"/>
</dbReference>
<dbReference type="InterPro" id="IPR003309">
    <property type="entry name" value="SCAN_dom"/>
</dbReference>
<dbReference type="SUPFAM" id="SSF47353">
    <property type="entry name" value="Retrovirus capsid dimerization domain-like"/>
    <property type="match status" value="1"/>
</dbReference>
<dbReference type="InterPro" id="IPR036875">
    <property type="entry name" value="Znf_CCHC_sf"/>
</dbReference>
<keyword evidence="3" id="KW-1185">Reference proteome</keyword>
<reference evidence="3" key="1">
    <citation type="submission" date="2024-04" db="EMBL/GenBank/DDBJ databases">
        <title>Salinicola lusitanus LLJ914,a marine bacterium isolated from the Okinawa Trough.</title>
        <authorList>
            <person name="Li J."/>
        </authorList>
    </citation>
    <scope>NUCLEOTIDE SEQUENCE [LARGE SCALE GENOMIC DNA]</scope>
</reference>
<dbReference type="GO" id="GO:0008270">
    <property type="term" value="F:zinc ion binding"/>
    <property type="evidence" value="ECO:0007669"/>
    <property type="project" value="InterPro"/>
</dbReference>
<dbReference type="Gene3D" id="1.10.4020.10">
    <property type="entry name" value="DNA breaking-rejoining enzymes"/>
    <property type="match status" value="1"/>
</dbReference>
<dbReference type="AlphaFoldDB" id="A0AAW0MZQ6"/>
<accession>A0AAW0MZQ6</accession>
<dbReference type="Pfam" id="PF00098">
    <property type="entry name" value="zf-CCHC"/>
    <property type="match status" value="1"/>
</dbReference>
<dbReference type="EMBL" id="JBBPFD010000020">
    <property type="protein sequence ID" value="KAK7884324.1"/>
    <property type="molecule type" value="Genomic_DNA"/>
</dbReference>